<organism evidence="2 3">
    <name type="scientific">Microbacterium ureisolvens</name>
    <dbReference type="NCBI Taxonomy" id="2781186"/>
    <lineage>
        <taxon>Bacteria</taxon>
        <taxon>Bacillati</taxon>
        <taxon>Actinomycetota</taxon>
        <taxon>Actinomycetes</taxon>
        <taxon>Micrococcales</taxon>
        <taxon>Microbacteriaceae</taxon>
        <taxon>Microbacterium</taxon>
    </lineage>
</organism>
<protein>
    <submittedName>
        <fullName evidence="2">Uncharacterized protein</fullName>
    </submittedName>
</protein>
<evidence type="ECO:0000313" key="3">
    <source>
        <dbReference type="Proteomes" id="UP000777440"/>
    </source>
</evidence>
<dbReference type="Proteomes" id="UP000777440">
    <property type="component" value="Unassembled WGS sequence"/>
</dbReference>
<proteinExistence type="predicted"/>
<comment type="caution">
    <text evidence="2">The sequence shown here is derived from an EMBL/GenBank/DDBJ whole genome shotgun (WGS) entry which is preliminary data.</text>
</comment>
<name>A0ABS7I0K0_9MICO</name>
<keyword evidence="3" id="KW-1185">Reference proteome</keyword>
<evidence type="ECO:0000313" key="2">
    <source>
        <dbReference type="EMBL" id="MBW9110023.1"/>
    </source>
</evidence>
<sequence length="162" mass="17497">MGDDVDFGIATRTPDASLAELLGPALLATVDAVESHHEEEFPDRVRGRVTAVHPATFEVWERRSLRRPGHGAPANAVMPADGEEWPLVGRDLGGGVFADSRPARYVIDIVPLPGTVTLEPTRGVRLPSAGRSLPTVDNRIGEPPAERKARVQAGWLVDVEDR</sequence>
<reference evidence="2 3" key="1">
    <citation type="journal article" date="2021" name="MBio">
        <title>Poor Competitiveness of Bradyrhizobium in Pigeon Pea Root Colonization in Indian Soils.</title>
        <authorList>
            <person name="Chalasani D."/>
            <person name="Basu A."/>
            <person name="Pullabhotla S.V.S.R.N."/>
            <person name="Jorrin B."/>
            <person name="Neal A.L."/>
            <person name="Poole P.S."/>
            <person name="Podile A.R."/>
            <person name="Tkacz A."/>
        </authorList>
    </citation>
    <scope>NUCLEOTIDE SEQUENCE [LARGE SCALE GENOMIC DNA]</scope>
    <source>
        <strain evidence="2 3">HU12</strain>
    </source>
</reference>
<evidence type="ECO:0000256" key="1">
    <source>
        <dbReference type="SAM" id="MobiDB-lite"/>
    </source>
</evidence>
<gene>
    <name evidence="2" type="ORF">JNB61_09600</name>
</gene>
<feature type="region of interest" description="Disordered" evidence="1">
    <location>
        <begin position="127"/>
        <end position="147"/>
    </location>
</feature>
<accession>A0ABS7I0K0</accession>
<dbReference type="EMBL" id="JAEUAX010000004">
    <property type="protein sequence ID" value="MBW9110023.1"/>
    <property type="molecule type" value="Genomic_DNA"/>
</dbReference>